<protein>
    <submittedName>
        <fullName evidence="1">Uncharacterized protein</fullName>
    </submittedName>
</protein>
<evidence type="ECO:0000313" key="1">
    <source>
        <dbReference type="EMBL" id="EFA23496.1"/>
    </source>
</evidence>
<accession>D1NS44</accession>
<reference evidence="1 2" key="1">
    <citation type="submission" date="2009-11" db="EMBL/GenBank/DDBJ databases">
        <authorList>
            <person name="Weinstock G."/>
            <person name="Sodergren E."/>
            <person name="Clifton S."/>
            <person name="Fulton L."/>
            <person name="Fulton B."/>
            <person name="Courtney L."/>
            <person name="Fronick C."/>
            <person name="Harrison M."/>
            <person name="Strong C."/>
            <person name="Farmer C."/>
            <person name="Delahaunty K."/>
            <person name="Markovic C."/>
            <person name="Hall O."/>
            <person name="Minx P."/>
            <person name="Tomlinson C."/>
            <person name="Mitreva M."/>
            <person name="Nelson J."/>
            <person name="Hou S."/>
            <person name="Wollam A."/>
            <person name="Pepin K.H."/>
            <person name="Johnson M."/>
            <person name="Bhonagiri V."/>
            <person name="Nash W.E."/>
            <person name="Warren W."/>
            <person name="Chinwalla A."/>
            <person name="Mardis E.R."/>
            <person name="Wilson R.K."/>
        </authorList>
    </citation>
    <scope>NUCLEOTIDE SEQUENCE [LARGE SCALE GENOMIC DNA]</scope>
    <source>
        <strain evidence="1 2">DSM 20093</strain>
    </source>
</reference>
<dbReference type="EMBL" id="ABXB03000001">
    <property type="protein sequence ID" value="EFA23496.1"/>
    <property type="molecule type" value="Genomic_DNA"/>
</dbReference>
<dbReference type="STRING" id="561180.BIFGAL_02598"/>
<name>D1NS44_9BIFI</name>
<dbReference type="Proteomes" id="UP000003656">
    <property type="component" value="Unassembled WGS sequence"/>
</dbReference>
<dbReference type="AlphaFoldDB" id="D1NS44"/>
<gene>
    <name evidence="1" type="ORF">BIFGAL_02598</name>
</gene>
<sequence length="40" mass="4983">MRVWQMVQPTRLPRFLDRRIARTMQGTRPQHPMFRLPYTL</sequence>
<comment type="caution">
    <text evidence="1">The sequence shown here is derived from an EMBL/GenBank/DDBJ whole genome shotgun (WGS) entry which is preliminary data.</text>
</comment>
<evidence type="ECO:0000313" key="2">
    <source>
        <dbReference type="Proteomes" id="UP000003656"/>
    </source>
</evidence>
<proteinExistence type="predicted"/>
<organism evidence="1 2">
    <name type="scientific">Bifidobacterium gallicum DSM 20093 = LMG 11596</name>
    <dbReference type="NCBI Taxonomy" id="561180"/>
    <lineage>
        <taxon>Bacteria</taxon>
        <taxon>Bacillati</taxon>
        <taxon>Actinomycetota</taxon>
        <taxon>Actinomycetes</taxon>
        <taxon>Bifidobacteriales</taxon>
        <taxon>Bifidobacteriaceae</taxon>
        <taxon>Bifidobacterium</taxon>
    </lineage>
</organism>